<dbReference type="Proteomes" id="UP000789572">
    <property type="component" value="Unassembled WGS sequence"/>
</dbReference>
<reference evidence="1" key="1">
    <citation type="submission" date="2021-06" db="EMBL/GenBank/DDBJ databases">
        <authorList>
            <person name="Kallberg Y."/>
            <person name="Tangrot J."/>
            <person name="Rosling A."/>
        </authorList>
    </citation>
    <scope>NUCLEOTIDE SEQUENCE</scope>
    <source>
        <strain evidence="1">IA702</strain>
    </source>
</reference>
<keyword evidence="2" id="KW-1185">Reference proteome</keyword>
<dbReference type="EMBL" id="CAJVPJ010001985">
    <property type="protein sequence ID" value="CAG8609714.1"/>
    <property type="molecule type" value="Genomic_DNA"/>
</dbReference>
<organism evidence="1 2">
    <name type="scientific">Paraglomus occultum</name>
    <dbReference type="NCBI Taxonomy" id="144539"/>
    <lineage>
        <taxon>Eukaryota</taxon>
        <taxon>Fungi</taxon>
        <taxon>Fungi incertae sedis</taxon>
        <taxon>Mucoromycota</taxon>
        <taxon>Glomeromycotina</taxon>
        <taxon>Glomeromycetes</taxon>
        <taxon>Paraglomerales</taxon>
        <taxon>Paraglomeraceae</taxon>
        <taxon>Paraglomus</taxon>
    </lineage>
</organism>
<comment type="caution">
    <text evidence="1">The sequence shown here is derived from an EMBL/GenBank/DDBJ whole genome shotgun (WGS) entry which is preliminary data.</text>
</comment>
<accession>A0A9N9GL35</accession>
<dbReference type="AlphaFoldDB" id="A0A9N9GL35"/>
<protein>
    <submittedName>
        <fullName evidence="1">6821_t:CDS:1</fullName>
    </submittedName>
</protein>
<gene>
    <name evidence="1" type="ORF">POCULU_LOCUS7887</name>
</gene>
<proteinExistence type="predicted"/>
<feature type="non-terminal residue" evidence="1">
    <location>
        <position position="48"/>
    </location>
</feature>
<sequence length="48" mass="5208">MGGEVEPALELELMLVSGPAVAPPLKLPDEIYQEYSGRVITKTLVHTD</sequence>
<evidence type="ECO:0000313" key="1">
    <source>
        <dbReference type="EMBL" id="CAG8609714.1"/>
    </source>
</evidence>
<evidence type="ECO:0000313" key="2">
    <source>
        <dbReference type="Proteomes" id="UP000789572"/>
    </source>
</evidence>
<name>A0A9N9GL35_9GLOM</name>